<evidence type="ECO:0000256" key="2">
    <source>
        <dbReference type="ARBA" id="ARBA00023125"/>
    </source>
</evidence>
<dbReference type="InterPro" id="IPR050109">
    <property type="entry name" value="HTH-type_TetR-like_transc_reg"/>
</dbReference>
<evidence type="ECO:0000256" key="5">
    <source>
        <dbReference type="SAM" id="MobiDB-lite"/>
    </source>
</evidence>
<dbReference type="InterPro" id="IPR036271">
    <property type="entry name" value="Tet_transcr_reg_TetR-rel_C_sf"/>
</dbReference>
<protein>
    <submittedName>
        <fullName evidence="7">TetR family transcriptional regulator</fullName>
    </submittedName>
</protein>
<evidence type="ECO:0000256" key="1">
    <source>
        <dbReference type="ARBA" id="ARBA00023015"/>
    </source>
</evidence>
<keyword evidence="8" id="KW-1185">Reference proteome</keyword>
<feature type="DNA-binding region" description="H-T-H motif" evidence="4">
    <location>
        <begin position="37"/>
        <end position="56"/>
    </location>
</feature>
<dbReference type="SUPFAM" id="SSF46689">
    <property type="entry name" value="Homeodomain-like"/>
    <property type="match status" value="1"/>
</dbReference>
<dbReference type="InterPro" id="IPR009057">
    <property type="entry name" value="Homeodomain-like_sf"/>
</dbReference>
<feature type="compositionally biased region" description="Basic and acidic residues" evidence="5">
    <location>
        <begin position="194"/>
        <end position="204"/>
    </location>
</feature>
<dbReference type="Proteomes" id="UP000538929">
    <property type="component" value="Unassembled WGS sequence"/>
</dbReference>
<name>A0A7W3TI78_9ACTN</name>
<comment type="caution">
    <text evidence="7">The sequence shown here is derived from an EMBL/GenBank/DDBJ whole genome shotgun (WGS) entry which is preliminary data.</text>
</comment>
<organism evidence="7 8">
    <name type="scientific">Streptomyces alkaliphilus</name>
    <dbReference type="NCBI Taxonomy" id="1472722"/>
    <lineage>
        <taxon>Bacteria</taxon>
        <taxon>Bacillati</taxon>
        <taxon>Actinomycetota</taxon>
        <taxon>Actinomycetes</taxon>
        <taxon>Kitasatosporales</taxon>
        <taxon>Streptomycetaceae</taxon>
        <taxon>Streptomyces</taxon>
    </lineage>
</organism>
<dbReference type="EMBL" id="VKHT01001576">
    <property type="protein sequence ID" value="MBB0247306.1"/>
    <property type="molecule type" value="Genomic_DNA"/>
</dbReference>
<dbReference type="InterPro" id="IPR001647">
    <property type="entry name" value="HTH_TetR"/>
</dbReference>
<dbReference type="Gene3D" id="1.10.357.10">
    <property type="entry name" value="Tetracycline Repressor, domain 2"/>
    <property type="match status" value="1"/>
</dbReference>
<evidence type="ECO:0000313" key="7">
    <source>
        <dbReference type="EMBL" id="MBB0247306.1"/>
    </source>
</evidence>
<reference evidence="8" key="1">
    <citation type="submission" date="2019-10" db="EMBL/GenBank/DDBJ databases">
        <title>Streptomyces sp. nov., a novel actinobacterium isolated from alkaline environment.</title>
        <authorList>
            <person name="Golinska P."/>
        </authorList>
    </citation>
    <scope>NUCLEOTIDE SEQUENCE [LARGE SCALE GENOMIC DNA]</scope>
    <source>
        <strain evidence="8">DSM 42118</strain>
    </source>
</reference>
<keyword evidence="1" id="KW-0805">Transcription regulation</keyword>
<evidence type="ECO:0000256" key="3">
    <source>
        <dbReference type="ARBA" id="ARBA00023163"/>
    </source>
</evidence>
<evidence type="ECO:0000259" key="6">
    <source>
        <dbReference type="PROSITE" id="PS50977"/>
    </source>
</evidence>
<feature type="domain" description="HTH tetR-type" evidence="6">
    <location>
        <begin position="15"/>
        <end position="74"/>
    </location>
</feature>
<keyword evidence="2 4" id="KW-0238">DNA-binding</keyword>
<sequence>MGDPRAGRARRADAERNRRAIIEAANAVLAEQGSAVDVREIARRSGVGMGTLYRHFPTKDDLLRTVLEGEFTTWAGAAHRAADETDDPRRALREFFENALEYRARHRAVVEHCGSAWTAPAAPEPACTHLLTPVIDELRTRALAAGALRPDVTTEDLALLLAALGQVVQMTTDTCPRMWRRQLRICLDGLDPAHTEPLPRRSDGGDGACGGAGG</sequence>
<dbReference type="PANTHER" id="PTHR30055:SF234">
    <property type="entry name" value="HTH-TYPE TRANSCRIPTIONAL REGULATOR BETI"/>
    <property type="match status" value="1"/>
</dbReference>
<dbReference type="GO" id="GO:0003700">
    <property type="term" value="F:DNA-binding transcription factor activity"/>
    <property type="evidence" value="ECO:0007669"/>
    <property type="project" value="TreeGrafter"/>
</dbReference>
<feature type="compositionally biased region" description="Gly residues" evidence="5">
    <location>
        <begin position="205"/>
        <end position="214"/>
    </location>
</feature>
<dbReference type="GO" id="GO:0000976">
    <property type="term" value="F:transcription cis-regulatory region binding"/>
    <property type="evidence" value="ECO:0007669"/>
    <property type="project" value="TreeGrafter"/>
</dbReference>
<keyword evidence="3" id="KW-0804">Transcription</keyword>
<dbReference type="Pfam" id="PF21597">
    <property type="entry name" value="TetR_C_43"/>
    <property type="match status" value="1"/>
</dbReference>
<dbReference type="SUPFAM" id="SSF48498">
    <property type="entry name" value="Tetracyclin repressor-like, C-terminal domain"/>
    <property type="match status" value="1"/>
</dbReference>
<dbReference type="PANTHER" id="PTHR30055">
    <property type="entry name" value="HTH-TYPE TRANSCRIPTIONAL REGULATOR RUTR"/>
    <property type="match status" value="1"/>
</dbReference>
<evidence type="ECO:0000256" key="4">
    <source>
        <dbReference type="PROSITE-ProRule" id="PRU00335"/>
    </source>
</evidence>
<evidence type="ECO:0000313" key="8">
    <source>
        <dbReference type="Proteomes" id="UP000538929"/>
    </source>
</evidence>
<dbReference type="PROSITE" id="PS50977">
    <property type="entry name" value="HTH_TETR_2"/>
    <property type="match status" value="1"/>
</dbReference>
<dbReference type="AlphaFoldDB" id="A0A7W3TI78"/>
<accession>A0A7W3TI78</accession>
<feature type="region of interest" description="Disordered" evidence="5">
    <location>
        <begin position="194"/>
        <end position="214"/>
    </location>
</feature>
<gene>
    <name evidence="7" type="ORF">FNQ90_25095</name>
</gene>
<proteinExistence type="predicted"/>
<dbReference type="Pfam" id="PF00440">
    <property type="entry name" value="TetR_N"/>
    <property type="match status" value="1"/>
</dbReference>
<dbReference type="PRINTS" id="PR00455">
    <property type="entry name" value="HTHTETR"/>
</dbReference>
<dbReference type="InterPro" id="IPR049445">
    <property type="entry name" value="TetR_SbtR-like_C"/>
</dbReference>